<proteinExistence type="inferred from homology"/>
<evidence type="ECO:0000259" key="5">
    <source>
        <dbReference type="PROSITE" id="PS50915"/>
    </source>
</evidence>
<dbReference type="InParanoid" id="T0SH26"/>
<evidence type="ECO:0000313" key="7">
    <source>
        <dbReference type="Proteomes" id="UP000030762"/>
    </source>
</evidence>
<keyword evidence="2" id="KW-0677">Repeat</keyword>
<gene>
    <name evidence="6" type="ORF">SDRG_00016</name>
</gene>
<sequence length="309" mass="34077">MRRLLILLGAAAHAQITLFELPAFRGRSLLLASDVANVSSLLSGHSAVQSLAIDGSYIVTTFDQVGFRGQRAEWRYSTSFTAAWTHRIRSLRVTNASASIEAPPSALDWKFAATRDGFIMVRNSTTSAHLYDLLDHNDDIERLRPAPCGPLRVQHWNNTGYGLHEWCAKARFGLSSSGRHGWHYIPARDPSGIVIKVLDESLCVQARTSACDSFPSAEVADTCARALLWSNENGTYDLDAFYQYGHLSDHTGPSNFIESFVFGFLVASTLLVVLAVLVVIRLRAKASRDVDATYCSSCNEFDEPQAPYT</sequence>
<evidence type="ECO:0000313" key="6">
    <source>
        <dbReference type="EMBL" id="EQC42277.1"/>
    </source>
</evidence>
<name>T0SH26_SAPDV</name>
<dbReference type="RefSeq" id="XP_008603700.1">
    <property type="nucleotide sequence ID" value="XM_008605478.1"/>
</dbReference>
<feature type="domain" description="Beta/gamma crystallin 'Greek key'" evidence="5">
    <location>
        <begin position="14"/>
        <end position="55"/>
    </location>
</feature>
<accession>T0SH26</accession>
<dbReference type="OMA" id="AWTHRIR"/>
<keyword evidence="7" id="KW-1185">Reference proteome</keyword>
<dbReference type="SMART" id="SM00247">
    <property type="entry name" value="XTALbg"/>
    <property type="match status" value="1"/>
</dbReference>
<evidence type="ECO:0000256" key="1">
    <source>
        <dbReference type="ARBA" id="ARBA00009646"/>
    </source>
</evidence>
<protein>
    <recommendedName>
        <fullName evidence="5">Beta/gamma crystallin 'Greek key' domain-containing protein</fullName>
    </recommendedName>
</protein>
<evidence type="ECO:0000256" key="3">
    <source>
        <dbReference type="SAM" id="Phobius"/>
    </source>
</evidence>
<keyword evidence="3" id="KW-0472">Membrane</keyword>
<dbReference type="VEuPathDB" id="FungiDB:SDRG_00016"/>
<keyword evidence="3" id="KW-1133">Transmembrane helix</keyword>
<dbReference type="GeneID" id="19940743"/>
<dbReference type="AlphaFoldDB" id="T0SH26"/>
<evidence type="ECO:0000256" key="2">
    <source>
        <dbReference type="ARBA" id="ARBA00022737"/>
    </source>
</evidence>
<dbReference type="Gene3D" id="2.60.20.10">
    <property type="entry name" value="Crystallins"/>
    <property type="match status" value="1"/>
</dbReference>
<dbReference type="InterPro" id="IPR001064">
    <property type="entry name" value="Beta/gamma_crystallin"/>
</dbReference>
<dbReference type="SUPFAM" id="SSF49695">
    <property type="entry name" value="gamma-Crystallin-like"/>
    <property type="match status" value="1"/>
</dbReference>
<feature type="transmembrane region" description="Helical" evidence="3">
    <location>
        <begin position="260"/>
        <end position="280"/>
    </location>
</feature>
<dbReference type="EMBL" id="JH767132">
    <property type="protein sequence ID" value="EQC42277.1"/>
    <property type="molecule type" value="Genomic_DNA"/>
</dbReference>
<feature type="chain" id="PRO_5004571630" description="Beta/gamma crystallin 'Greek key' domain-containing protein" evidence="4">
    <location>
        <begin position="20"/>
        <end position="309"/>
    </location>
</feature>
<evidence type="ECO:0000256" key="4">
    <source>
        <dbReference type="SAM" id="SignalP"/>
    </source>
</evidence>
<feature type="signal peptide" evidence="4">
    <location>
        <begin position="1"/>
        <end position="19"/>
    </location>
</feature>
<dbReference type="OrthoDB" id="10315825at2759"/>
<keyword evidence="3" id="KW-0812">Transmembrane</keyword>
<comment type="similarity">
    <text evidence="1">Belongs to the beta/gamma-crystallin family.</text>
</comment>
<reference evidence="6 7" key="1">
    <citation type="submission" date="2012-04" db="EMBL/GenBank/DDBJ databases">
        <title>The Genome Sequence of Saprolegnia declina VS20.</title>
        <authorList>
            <consortium name="The Broad Institute Genome Sequencing Platform"/>
            <person name="Russ C."/>
            <person name="Nusbaum C."/>
            <person name="Tyler B."/>
            <person name="van West P."/>
            <person name="Dieguez-Uribeondo J."/>
            <person name="de Bruijn I."/>
            <person name="Tripathy S."/>
            <person name="Jiang R."/>
            <person name="Young S.K."/>
            <person name="Zeng Q."/>
            <person name="Gargeya S."/>
            <person name="Fitzgerald M."/>
            <person name="Haas B."/>
            <person name="Abouelleil A."/>
            <person name="Alvarado L."/>
            <person name="Arachchi H.M."/>
            <person name="Berlin A."/>
            <person name="Chapman S.B."/>
            <person name="Goldberg J."/>
            <person name="Griggs A."/>
            <person name="Gujja S."/>
            <person name="Hansen M."/>
            <person name="Howarth C."/>
            <person name="Imamovic A."/>
            <person name="Larimer J."/>
            <person name="McCowen C."/>
            <person name="Montmayeur A."/>
            <person name="Murphy C."/>
            <person name="Neiman D."/>
            <person name="Pearson M."/>
            <person name="Priest M."/>
            <person name="Roberts A."/>
            <person name="Saif S."/>
            <person name="Shea T."/>
            <person name="Sisk P."/>
            <person name="Sykes S."/>
            <person name="Wortman J."/>
            <person name="Nusbaum C."/>
            <person name="Birren B."/>
        </authorList>
    </citation>
    <scope>NUCLEOTIDE SEQUENCE [LARGE SCALE GENOMIC DNA]</scope>
    <source>
        <strain evidence="6 7">VS20</strain>
    </source>
</reference>
<dbReference type="Proteomes" id="UP000030762">
    <property type="component" value="Unassembled WGS sequence"/>
</dbReference>
<keyword evidence="4" id="KW-0732">Signal</keyword>
<dbReference type="InterPro" id="IPR011024">
    <property type="entry name" value="G_crystallin-like"/>
</dbReference>
<dbReference type="PROSITE" id="PS50915">
    <property type="entry name" value="CRYSTALLIN_BETA_GAMMA"/>
    <property type="match status" value="1"/>
</dbReference>
<organism evidence="6 7">
    <name type="scientific">Saprolegnia diclina (strain VS20)</name>
    <dbReference type="NCBI Taxonomy" id="1156394"/>
    <lineage>
        <taxon>Eukaryota</taxon>
        <taxon>Sar</taxon>
        <taxon>Stramenopiles</taxon>
        <taxon>Oomycota</taxon>
        <taxon>Saprolegniomycetes</taxon>
        <taxon>Saprolegniales</taxon>
        <taxon>Saprolegniaceae</taxon>
        <taxon>Saprolegnia</taxon>
    </lineage>
</organism>